<comment type="subcellular location">
    <subcellularLocation>
        <location evidence="1">Membrane</location>
    </subcellularLocation>
</comment>
<keyword evidence="6" id="KW-1133">Transmembrane helix</keyword>
<keyword evidence="2" id="KW-0732">Signal</keyword>
<dbReference type="InterPro" id="IPR015631">
    <property type="entry name" value="CD2/SLAM_rcpt"/>
</dbReference>
<comment type="caution">
    <text evidence="7">The sequence shown here is derived from an EMBL/GenBank/DDBJ whole genome shotgun (WGS) entry which is preliminary data.</text>
</comment>
<sequence>MVASPSLAESSSSSGVPFIQLWELPAWGGALPWKGLTDTLKLKDNLENEVGHHFPNYILDDYSLLPERSARMSVTSSSEEVHGILGHLVFLPTPEFTGTLSRIQWIQTIDNKAILIARKIRNITNEKSEKYKLLNNGSLRIDNLEKKDAGNYTVEGHNENNAALFKKTTFILKVHDPLPQPQLIENCSNKSLICQVEPSAGQKLKVKLFQNNKLKPDQELKHVNGAWRWTFQQSNLVGKFKCEVASDHIKNQTEKEISCLGTGGIQVGEVVSLRPQKQFVNEFFITSWPLNWIYIIIIGGGVVILIISMALIVYCVRKRRAERHEIEDQEKDLQAWVANDDLKFRKLPQPPVNAVPNQAPQQQQRLPLVRSEQQQPGGPPQPCPRPPQRKPPRHMKQGP</sequence>
<dbReference type="SUPFAM" id="SSF48726">
    <property type="entry name" value="Immunoglobulin"/>
    <property type="match status" value="1"/>
</dbReference>
<evidence type="ECO:0000256" key="6">
    <source>
        <dbReference type="SAM" id="Phobius"/>
    </source>
</evidence>
<gene>
    <name evidence="7" type="ORF">JD844_032862</name>
</gene>
<evidence type="ECO:0000313" key="7">
    <source>
        <dbReference type="EMBL" id="KAH0624929.1"/>
    </source>
</evidence>
<evidence type="ECO:0000313" key="8">
    <source>
        <dbReference type="Proteomes" id="UP000826234"/>
    </source>
</evidence>
<keyword evidence="4" id="KW-0325">Glycoprotein</keyword>
<evidence type="ECO:0000256" key="2">
    <source>
        <dbReference type="ARBA" id="ARBA00022729"/>
    </source>
</evidence>
<dbReference type="Proteomes" id="UP000826234">
    <property type="component" value="Unassembled WGS sequence"/>
</dbReference>
<evidence type="ECO:0008006" key="9">
    <source>
        <dbReference type="Google" id="ProtNLM"/>
    </source>
</evidence>
<dbReference type="PANTHER" id="PTHR12080:SF54">
    <property type="entry name" value="T-CELL SURFACE ANTIGEN CD2"/>
    <property type="match status" value="1"/>
</dbReference>
<feature type="compositionally biased region" description="Pro residues" evidence="5">
    <location>
        <begin position="377"/>
        <end position="386"/>
    </location>
</feature>
<feature type="compositionally biased region" description="Low complexity" evidence="5">
    <location>
        <begin position="354"/>
        <end position="376"/>
    </location>
</feature>
<keyword evidence="6" id="KW-0812">Transmembrane</keyword>
<keyword evidence="3 6" id="KW-0472">Membrane</keyword>
<evidence type="ECO:0000256" key="3">
    <source>
        <dbReference type="ARBA" id="ARBA00023136"/>
    </source>
</evidence>
<proteinExistence type="predicted"/>
<name>A0ABQ7T5A4_PHRPL</name>
<keyword evidence="8" id="KW-1185">Reference proteome</keyword>
<reference evidence="7 8" key="1">
    <citation type="journal article" date="2022" name="Gigascience">
        <title>A chromosome-level genome assembly and annotation of the desert horned lizard, Phrynosoma platyrhinos, provides insight into chromosomal rearrangements among reptiles.</title>
        <authorList>
            <person name="Koochekian N."/>
            <person name="Ascanio A."/>
            <person name="Farleigh K."/>
            <person name="Card D.C."/>
            <person name="Schield D.R."/>
            <person name="Castoe T.A."/>
            <person name="Jezkova T."/>
        </authorList>
    </citation>
    <scope>NUCLEOTIDE SEQUENCE [LARGE SCALE GENOMIC DNA]</scope>
    <source>
        <strain evidence="7">NK-2021</strain>
    </source>
</reference>
<organism evidence="7 8">
    <name type="scientific">Phrynosoma platyrhinos</name>
    <name type="common">Desert horned lizard</name>
    <dbReference type="NCBI Taxonomy" id="52577"/>
    <lineage>
        <taxon>Eukaryota</taxon>
        <taxon>Metazoa</taxon>
        <taxon>Chordata</taxon>
        <taxon>Craniata</taxon>
        <taxon>Vertebrata</taxon>
        <taxon>Euteleostomi</taxon>
        <taxon>Lepidosauria</taxon>
        <taxon>Squamata</taxon>
        <taxon>Bifurcata</taxon>
        <taxon>Unidentata</taxon>
        <taxon>Episquamata</taxon>
        <taxon>Toxicofera</taxon>
        <taxon>Iguania</taxon>
        <taxon>Phrynosomatidae</taxon>
        <taxon>Phrynosomatinae</taxon>
        <taxon>Phrynosoma</taxon>
    </lineage>
</organism>
<feature type="transmembrane region" description="Helical" evidence="6">
    <location>
        <begin position="292"/>
        <end position="316"/>
    </location>
</feature>
<feature type="compositionally biased region" description="Basic residues" evidence="5">
    <location>
        <begin position="387"/>
        <end position="399"/>
    </location>
</feature>
<accession>A0ABQ7T5A4</accession>
<feature type="region of interest" description="Disordered" evidence="5">
    <location>
        <begin position="347"/>
        <end position="399"/>
    </location>
</feature>
<dbReference type="PANTHER" id="PTHR12080">
    <property type="entry name" value="SIGNALING LYMPHOCYTIC ACTIVATION MOLECULE"/>
    <property type="match status" value="1"/>
</dbReference>
<protein>
    <recommendedName>
        <fullName evidence="9">T-cell surface antigen CD2</fullName>
    </recommendedName>
</protein>
<dbReference type="InterPro" id="IPR013783">
    <property type="entry name" value="Ig-like_fold"/>
</dbReference>
<evidence type="ECO:0000256" key="1">
    <source>
        <dbReference type="ARBA" id="ARBA00004370"/>
    </source>
</evidence>
<evidence type="ECO:0000256" key="4">
    <source>
        <dbReference type="ARBA" id="ARBA00023180"/>
    </source>
</evidence>
<evidence type="ECO:0000256" key="5">
    <source>
        <dbReference type="SAM" id="MobiDB-lite"/>
    </source>
</evidence>
<dbReference type="InterPro" id="IPR036179">
    <property type="entry name" value="Ig-like_dom_sf"/>
</dbReference>
<dbReference type="EMBL" id="JAIPUX010001232">
    <property type="protein sequence ID" value="KAH0624929.1"/>
    <property type="molecule type" value="Genomic_DNA"/>
</dbReference>
<dbReference type="Gene3D" id="2.60.40.10">
    <property type="entry name" value="Immunoglobulins"/>
    <property type="match status" value="2"/>
</dbReference>